<dbReference type="Pfam" id="PF02932">
    <property type="entry name" value="Neur_chan_memb"/>
    <property type="match status" value="1"/>
</dbReference>
<dbReference type="GO" id="GO:0006811">
    <property type="term" value="P:monoatomic ion transport"/>
    <property type="evidence" value="ECO:0007669"/>
    <property type="project" value="InterPro"/>
</dbReference>
<dbReference type="Proteomes" id="UP001208570">
    <property type="component" value="Unassembled WGS sequence"/>
</dbReference>
<dbReference type="Gene3D" id="1.20.58.390">
    <property type="entry name" value="Neurotransmitter-gated ion-channel transmembrane domain"/>
    <property type="match status" value="1"/>
</dbReference>
<gene>
    <name evidence="3" type="ORF">LSH36_12g08010</name>
</gene>
<dbReference type="SUPFAM" id="SSF90112">
    <property type="entry name" value="Neurotransmitter-gated ion-channel transmembrane pore"/>
    <property type="match status" value="1"/>
</dbReference>
<organism evidence="3 4">
    <name type="scientific">Paralvinella palmiformis</name>
    <dbReference type="NCBI Taxonomy" id="53620"/>
    <lineage>
        <taxon>Eukaryota</taxon>
        <taxon>Metazoa</taxon>
        <taxon>Spiralia</taxon>
        <taxon>Lophotrochozoa</taxon>
        <taxon>Annelida</taxon>
        <taxon>Polychaeta</taxon>
        <taxon>Sedentaria</taxon>
        <taxon>Canalipalpata</taxon>
        <taxon>Terebellida</taxon>
        <taxon>Terebelliformia</taxon>
        <taxon>Alvinellidae</taxon>
        <taxon>Paralvinella</taxon>
    </lineage>
</organism>
<dbReference type="EMBL" id="JAODUP010000012">
    <property type="protein sequence ID" value="KAK2169074.1"/>
    <property type="molecule type" value="Genomic_DNA"/>
</dbReference>
<proteinExistence type="predicted"/>
<keyword evidence="1" id="KW-0472">Membrane</keyword>
<reference evidence="3" key="1">
    <citation type="journal article" date="2023" name="Mol. Biol. Evol.">
        <title>Third-Generation Sequencing Reveals the Adaptive Role of the Epigenome in Three Deep-Sea Polychaetes.</title>
        <authorList>
            <person name="Perez M."/>
            <person name="Aroh O."/>
            <person name="Sun Y."/>
            <person name="Lan Y."/>
            <person name="Juniper S.K."/>
            <person name="Young C.R."/>
            <person name="Angers B."/>
            <person name="Qian P.Y."/>
        </authorList>
    </citation>
    <scope>NUCLEOTIDE SEQUENCE</scope>
    <source>
        <strain evidence="3">P08H-3</strain>
    </source>
</reference>
<comment type="caution">
    <text evidence="3">The sequence shown here is derived from an EMBL/GenBank/DDBJ whole genome shotgun (WGS) entry which is preliminary data.</text>
</comment>
<protein>
    <recommendedName>
        <fullName evidence="2">Neurotransmitter-gated ion-channel transmembrane domain-containing protein</fullName>
    </recommendedName>
</protein>
<evidence type="ECO:0000313" key="4">
    <source>
        <dbReference type="Proteomes" id="UP001208570"/>
    </source>
</evidence>
<keyword evidence="1" id="KW-1133">Transmembrane helix</keyword>
<evidence type="ECO:0000259" key="2">
    <source>
        <dbReference type="Pfam" id="PF02932"/>
    </source>
</evidence>
<feature type="transmembrane region" description="Helical" evidence="1">
    <location>
        <begin position="38"/>
        <end position="56"/>
    </location>
</feature>
<dbReference type="GO" id="GO:0016020">
    <property type="term" value="C:membrane"/>
    <property type="evidence" value="ECO:0007669"/>
    <property type="project" value="InterPro"/>
</dbReference>
<keyword evidence="1" id="KW-0812">Transmembrane</keyword>
<accession>A0AAD9NJ48</accession>
<keyword evidence="4" id="KW-1185">Reference proteome</keyword>
<dbReference type="InterPro" id="IPR006029">
    <property type="entry name" value="Neurotrans-gated_channel_TM"/>
</dbReference>
<sequence length="65" mass="7897">MKFYNCLLGSYSYRLKQQKRARYKTFNSVSKIDKISRILFPVLFVIFNILYWTLYLRTNISAMVM</sequence>
<evidence type="ECO:0000313" key="3">
    <source>
        <dbReference type="EMBL" id="KAK2169074.1"/>
    </source>
</evidence>
<dbReference type="AlphaFoldDB" id="A0AAD9NJ48"/>
<dbReference type="InterPro" id="IPR036719">
    <property type="entry name" value="Neuro-gated_channel_TM_sf"/>
</dbReference>
<name>A0AAD9NJ48_9ANNE</name>
<evidence type="ECO:0000256" key="1">
    <source>
        <dbReference type="SAM" id="Phobius"/>
    </source>
</evidence>
<dbReference type="InterPro" id="IPR038050">
    <property type="entry name" value="Neuro_actylchol_rec"/>
</dbReference>
<feature type="domain" description="Neurotransmitter-gated ion-channel transmembrane" evidence="2">
    <location>
        <begin position="21"/>
        <end position="52"/>
    </location>
</feature>